<dbReference type="EMBL" id="CACVKT020009453">
    <property type="protein sequence ID" value="CAC5421927.1"/>
    <property type="molecule type" value="Genomic_DNA"/>
</dbReference>
<keyword evidence="1" id="KW-1015">Disulfide bond</keyword>
<gene>
    <name evidence="3" type="ORF">MCOR_54011</name>
</gene>
<dbReference type="SUPFAM" id="SSF56436">
    <property type="entry name" value="C-type lectin-like"/>
    <property type="match status" value="1"/>
</dbReference>
<name>A0A6J8ENG4_MYTCO</name>
<evidence type="ECO:0000313" key="4">
    <source>
        <dbReference type="Proteomes" id="UP000507470"/>
    </source>
</evidence>
<sequence>MEFEYRIIEKSHKINKQELLHSQTVADSDQRNTMMLVSVTILSIIGMISKDVVALPCLTDESKTKFDALRKALDDDMGSLVSDFHKRQWKKYNGHCYYYGSDARSWFLAEQSCQQIGGHLTKIDDEAENKWIKDNRSEQAHYWIGLTDLKEGEWRWSYDQTLATYKPWRSGWESKGTAHNCGLLFHNSYTWLDYPCSNSYRYVCESHFCY</sequence>
<dbReference type="InterPro" id="IPR050111">
    <property type="entry name" value="C-type_lectin/snaclec_domain"/>
</dbReference>
<dbReference type="Proteomes" id="UP000507470">
    <property type="component" value="Unassembled WGS sequence"/>
</dbReference>
<feature type="domain" description="C-type lectin" evidence="2">
    <location>
        <begin position="92"/>
        <end position="205"/>
    </location>
</feature>
<keyword evidence="4" id="KW-1185">Reference proteome</keyword>
<protein>
    <submittedName>
        <fullName evidence="3">COLEC12</fullName>
    </submittedName>
</protein>
<dbReference type="InterPro" id="IPR001304">
    <property type="entry name" value="C-type_lectin-like"/>
</dbReference>
<evidence type="ECO:0000256" key="1">
    <source>
        <dbReference type="ARBA" id="ARBA00023157"/>
    </source>
</evidence>
<dbReference type="OrthoDB" id="6110161at2759"/>
<evidence type="ECO:0000259" key="2">
    <source>
        <dbReference type="PROSITE" id="PS50041"/>
    </source>
</evidence>
<dbReference type="Gene3D" id="3.10.100.10">
    <property type="entry name" value="Mannose-Binding Protein A, subunit A"/>
    <property type="match status" value="1"/>
</dbReference>
<dbReference type="PROSITE" id="PS00615">
    <property type="entry name" value="C_TYPE_LECTIN_1"/>
    <property type="match status" value="1"/>
</dbReference>
<dbReference type="InterPro" id="IPR016186">
    <property type="entry name" value="C-type_lectin-like/link_sf"/>
</dbReference>
<reference evidence="3 4" key="1">
    <citation type="submission" date="2020-06" db="EMBL/GenBank/DDBJ databases">
        <authorList>
            <person name="Li R."/>
            <person name="Bekaert M."/>
        </authorList>
    </citation>
    <scope>NUCLEOTIDE SEQUENCE [LARGE SCALE GENOMIC DNA]</scope>
    <source>
        <strain evidence="4">wild</strain>
    </source>
</reference>
<dbReference type="AlphaFoldDB" id="A0A6J8ENG4"/>
<dbReference type="SMART" id="SM00034">
    <property type="entry name" value="CLECT"/>
    <property type="match status" value="1"/>
</dbReference>
<evidence type="ECO:0000313" key="3">
    <source>
        <dbReference type="EMBL" id="CAC5421927.1"/>
    </source>
</evidence>
<dbReference type="InterPro" id="IPR018378">
    <property type="entry name" value="C-type_lectin_CS"/>
</dbReference>
<organism evidence="3 4">
    <name type="scientific">Mytilus coruscus</name>
    <name type="common">Sea mussel</name>
    <dbReference type="NCBI Taxonomy" id="42192"/>
    <lineage>
        <taxon>Eukaryota</taxon>
        <taxon>Metazoa</taxon>
        <taxon>Spiralia</taxon>
        <taxon>Lophotrochozoa</taxon>
        <taxon>Mollusca</taxon>
        <taxon>Bivalvia</taxon>
        <taxon>Autobranchia</taxon>
        <taxon>Pteriomorphia</taxon>
        <taxon>Mytilida</taxon>
        <taxon>Mytiloidea</taxon>
        <taxon>Mytilidae</taxon>
        <taxon>Mytilinae</taxon>
        <taxon>Mytilus</taxon>
    </lineage>
</organism>
<proteinExistence type="predicted"/>
<dbReference type="InterPro" id="IPR016187">
    <property type="entry name" value="CTDL_fold"/>
</dbReference>
<dbReference type="PANTHER" id="PTHR22803">
    <property type="entry name" value="MANNOSE, PHOSPHOLIPASE, LECTIN RECEPTOR RELATED"/>
    <property type="match status" value="1"/>
</dbReference>
<accession>A0A6J8ENG4</accession>
<dbReference type="PROSITE" id="PS50041">
    <property type="entry name" value="C_TYPE_LECTIN_2"/>
    <property type="match status" value="1"/>
</dbReference>
<dbReference type="Pfam" id="PF00059">
    <property type="entry name" value="Lectin_C"/>
    <property type="match status" value="1"/>
</dbReference>